<gene>
    <name evidence="2" type="ORF">HYPSUDRAFT_40055</name>
</gene>
<feature type="chain" id="PRO_5002248539" evidence="1">
    <location>
        <begin position="17"/>
        <end position="258"/>
    </location>
</feature>
<reference evidence="3" key="1">
    <citation type="submission" date="2014-04" db="EMBL/GenBank/DDBJ databases">
        <title>Evolutionary Origins and Diversification of the Mycorrhizal Mutualists.</title>
        <authorList>
            <consortium name="DOE Joint Genome Institute"/>
            <consortium name="Mycorrhizal Genomics Consortium"/>
            <person name="Kohler A."/>
            <person name="Kuo A."/>
            <person name="Nagy L.G."/>
            <person name="Floudas D."/>
            <person name="Copeland A."/>
            <person name="Barry K.W."/>
            <person name="Cichocki N."/>
            <person name="Veneault-Fourrey C."/>
            <person name="LaButti K."/>
            <person name="Lindquist E.A."/>
            <person name="Lipzen A."/>
            <person name="Lundell T."/>
            <person name="Morin E."/>
            <person name="Murat C."/>
            <person name="Riley R."/>
            <person name="Ohm R."/>
            <person name="Sun H."/>
            <person name="Tunlid A."/>
            <person name="Henrissat B."/>
            <person name="Grigoriev I.V."/>
            <person name="Hibbett D.S."/>
            <person name="Martin F."/>
        </authorList>
    </citation>
    <scope>NUCLEOTIDE SEQUENCE [LARGE SCALE GENOMIC DNA]</scope>
    <source>
        <strain evidence="3">FD-334 SS-4</strain>
    </source>
</reference>
<dbReference type="Proteomes" id="UP000054270">
    <property type="component" value="Unassembled WGS sequence"/>
</dbReference>
<sequence length="258" mass="28776">MARLLLFWLCATTAGAFPIEYFQLGLTVPGFLSHLLPGSGADSHRAAAAAPTRSAEEETIGWFDPRPNGGRLLDYTTKKYGEPLNVIISGASDPYILTDEGFHVYRNARSLGYSEECLGMHMGHLHDANLGDGNGRMTELFLVRQYYFPVWGTCWESLAGGHHFRAWKQNGTLANSGAWFIGASKERDSSKNHVIAPDGYNIGRDWFVERAIEGKNWKGIWWKADLEWREGLLLPGRKGVNHGIEQDGRVAVLTVKRL</sequence>
<evidence type="ECO:0000313" key="3">
    <source>
        <dbReference type="Proteomes" id="UP000054270"/>
    </source>
</evidence>
<evidence type="ECO:0000256" key="1">
    <source>
        <dbReference type="SAM" id="SignalP"/>
    </source>
</evidence>
<dbReference type="EMBL" id="KN817544">
    <property type="protein sequence ID" value="KJA23241.1"/>
    <property type="molecule type" value="Genomic_DNA"/>
</dbReference>
<feature type="signal peptide" evidence="1">
    <location>
        <begin position="1"/>
        <end position="16"/>
    </location>
</feature>
<dbReference type="OrthoDB" id="2310204at2759"/>
<dbReference type="OMA" id="ARQYYFP"/>
<organism evidence="2 3">
    <name type="scientific">Hypholoma sublateritium (strain FD-334 SS-4)</name>
    <dbReference type="NCBI Taxonomy" id="945553"/>
    <lineage>
        <taxon>Eukaryota</taxon>
        <taxon>Fungi</taxon>
        <taxon>Dikarya</taxon>
        <taxon>Basidiomycota</taxon>
        <taxon>Agaricomycotina</taxon>
        <taxon>Agaricomycetes</taxon>
        <taxon>Agaricomycetidae</taxon>
        <taxon>Agaricales</taxon>
        <taxon>Agaricineae</taxon>
        <taxon>Strophariaceae</taxon>
        <taxon>Hypholoma</taxon>
    </lineage>
</organism>
<keyword evidence="3" id="KW-1185">Reference proteome</keyword>
<keyword evidence="1" id="KW-0732">Signal</keyword>
<accession>A0A0D2P3K9</accession>
<evidence type="ECO:0000313" key="2">
    <source>
        <dbReference type="EMBL" id="KJA23241.1"/>
    </source>
</evidence>
<name>A0A0D2P3K9_HYPSF</name>
<proteinExistence type="predicted"/>
<protein>
    <submittedName>
        <fullName evidence="2">Uncharacterized protein</fullName>
    </submittedName>
</protein>
<dbReference type="AlphaFoldDB" id="A0A0D2P3K9"/>